<comment type="caution">
    <text evidence="2">The sequence shown here is derived from an EMBL/GenBank/DDBJ whole genome shotgun (WGS) entry which is preliminary data.</text>
</comment>
<proteinExistence type="predicted"/>
<evidence type="ECO:0000313" key="2">
    <source>
        <dbReference type="EMBL" id="HFI92184.1"/>
    </source>
</evidence>
<dbReference type="InterPro" id="IPR052164">
    <property type="entry name" value="Anthracycline_SecMetBiosynth"/>
</dbReference>
<sequence length="127" mass="13896">MNNKPEIGSITWCDLTVPDATGIKNFYEKVVGWKADPVSMGDYDDFSMIAPESNKIAAGICNAKGINSKLPPQWLIYITVEDVDRSAQTCLELGGKIIVEPKTIPNYGRFCVIQDPAGAVCALFRPE</sequence>
<gene>
    <name evidence="2" type="ORF">ENS31_11770</name>
</gene>
<dbReference type="InterPro" id="IPR004360">
    <property type="entry name" value="Glyas_Fos-R_dOase_dom"/>
</dbReference>
<dbReference type="CDD" id="cd07247">
    <property type="entry name" value="SgaA_N_like"/>
    <property type="match status" value="1"/>
</dbReference>
<dbReference type="PROSITE" id="PS51819">
    <property type="entry name" value="VOC"/>
    <property type="match status" value="1"/>
</dbReference>
<dbReference type="RefSeq" id="WP_304142884.1">
    <property type="nucleotide sequence ID" value="NZ_JAOAIE010000016.1"/>
</dbReference>
<evidence type="ECO:0000259" key="1">
    <source>
        <dbReference type="PROSITE" id="PS51819"/>
    </source>
</evidence>
<dbReference type="AlphaFoldDB" id="A0A7V2ZLH4"/>
<dbReference type="EMBL" id="DSUJ01000010">
    <property type="protein sequence ID" value="HFI92184.1"/>
    <property type="molecule type" value="Genomic_DNA"/>
</dbReference>
<name>A0A7V2ZLH4_9BACT</name>
<dbReference type="PANTHER" id="PTHR33993">
    <property type="entry name" value="GLYOXALASE-RELATED"/>
    <property type="match status" value="1"/>
</dbReference>
<organism evidence="2">
    <name type="scientific">Ignavibacterium album</name>
    <dbReference type="NCBI Taxonomy" id="591197"/>
    <lineage>
        <taxon>Bacteria</taxon>
        <taxon>Pseudomonadati</taxon>
        <taxon>Ignavibacteriota</taxon>
        <taxon>Ignavibacteria</taxon>
        <taxon>Ignavibacteriales</taxon>
        <taxon>Ignavibacteriaceae</taxon>
        <taxon>Ignavibacterium</taxon>
    </lineage>
</organism>
<dbReference type="SUPFAM" id="SSF54593">
    <property type="entry name" value="Glyoxalase/Bleomycin resistance protein/Dihydroxybiphenyl dioxygenase"/>
    <property type="match status" value="1"/>
</dbReference>
<accession>A0A7V2ZLH4</accession>
<reference evidence="2" key="1">
    <citation type="journal article" date="2020" name="mSystems">
        <title>Genome- and Community-Level Interaction Insights into Carbon Utilization and Element Cycling Functions of Hydrothermarchaeota in Hydrothermal Sediment.</title>
        <authorList>
            <person name="Zhou Z."/>
            <person name="Liu Y."/>
            <person name="Xu W."/>
            <person name="Pan J."/>
            <person name="Luo Z.H."/>
            <person name="Li M."/>
        </authorList>
    </citation>
    <scope>NUCLEOTIDE SEQUENCE [LARGE SCALE GENOMIC DNA]</scope>
    <source>
        <strain evidence="2">SpSt-479</strain>
    </source>
</reference>
<dbReference type="Pfam" id="PF00903">
    <property type="entry name" value="Glyoxalase"/>
    <property type="match status" value="1"/>
</dbReference>
<dbReference type="PANTHER" id="PTHR33993:SF14">
    <property type="entry name" value="GB|AAF24581.1"/>
    <property type="match status" value="1"/>
</dbReference>
<dbReference type="InterPro" id="IPR029068">
    <property type="entry name" value="Glyas_Bleomycin-R_OHBP_Dase"/>
</dbReference>
<dbReference type="Gene3D" id="3.10.180.10">
    <property type="entry name" value="2,3-Dihydroxybiphenyl 1,2-Dioxygenase, domain 1"/>
    <property type="match status" value="1"/>
</dbReference>
<dbReference type="InterPro" id="IPR037523">
    <property type="entry name" value="VOC_core"/>
</dbReference>
<feature type="domain" description="VOC" evidence="1">
    <location>
        <begin position="9"/>
        <end position="126"/>
    </location>
</feature>
<protein>
    <submittedName>
        <fullName evidence="2">VOC family protein</fullName>
    </submittedName>
</protein>